<evidence type="ECO:0000259" key="1">
    <source>
        <dbReference type="Pfam" id="PF23055"/>
    </source>
</evidence>
<protein>
    <recommendedName>
        <fullName evidence="1">DUF7041 domain-containing protein</fullName>
    </recommendedName>
</protein>
<sequence>MQDRRSPVNRGDRLRCRAGERHRPGEIPTAGNSNRIALKLPPWIPSDPDMWLTLVDRTFDLAKITCEDTKFSYVATALDQSVIVEVRDIVMNPPASEPYKALTKALVNRLSVSQELKTRRLLEKEEMGDSKPSQFLRRLRALAGAAVSDDLLRTLWSGRLPQSVQAIIASQKDSKLDDVAELADAVMASIAPKASVFETSCRADEDRSARCLTSKLVYVRVPVRVSVRGPGRETAAKKTMTTCAGIIASTPRKLTDARNHAHTVPRNRETKRAVVNGGRRQLPYVTLIVYYGHLHEAVGKVVVRTYRGKRDTYGTRFMCLNFGLRRDFVWRFVIADVAKPIIGVDFLAHYGLLVDVGNGRLLDQTTQLTSKGEVVECSVDSIRTVTGSSVFHNLLQKFPQITRPRAMIQTNTGNNHEKLRKMSDETTNYWLLGNLIP</sequence>
<dbReference type="Proteomes" id="UP001162162">
    <property type="component" value="Unassembled WGS sequence"/>
</dbReference>
<dbReference type="InterPro" id="IPR055469">
    <property type="entry name" value="DUF7041"/>
</dbReference>
<comment type="caution">
    <text evidence="2">The sequence shown here is derived from an EMBL/GenBank/DDBJ whole genome shotgun (WGS) entry which is preliminary data.</text>
</comment>
<gene>
    <name evidence="2" type="ORF">NQ318_017119</name>
</gene>
<name>A0AAV8XFH9_9CUCU</name>
<organism evidence="2 3">
    <name type="scientific">Aromia moschata</name>
    <dbReference type="NCBI Taxonomy" id="1265417"/>
    <lineage>
        <taxon>Eukaryota</taxon>
        <taxon>Metazoa</taxon>
        <taxon>Ecdysozoa</taxon>
        <taxon>Arthropoda</taxon>
        <taxon>Hexapoda</taxon>
        <taxon>Insecta</taxon>
        <taxon>Pterygota</taxon>
        <taxon>Neoptera</taxon>
        <taxon>Endopterygota</taxon>
        <taxon>Coleoptera</taxon>
        <taxon>Polyphaga</taxon>
        <taxon>Cucujiformia</taxon>
        <taxon>Chrysomeloidea</taxon>
        <taxon>Cerambycidae</taxon>
        <taxon>Cerambycinae</taxon>
        <taxon>Callichromatini</taxon>
        <taxon>Aromia</taxon>
    </lineage>
</organism>
<feature type="domain" description="DUF7041" evidence="1">
    <location>
        <begin position="40"/>
        <end position="123"/>
    </location>
</feature>
<accession>A0AAV8XFH9</accession>
<keyword evidence="3" id="KW-1185">Reference proteome</keyword>
<dbReference type="PANTHER" id="PTHR33327">
    <property type="entry name" value="ENDONUCLEASE"/>
    <property type="match status" value="1"/>
</dbReference>
<dbReference type="Pfam" id="PF23055">
    <property type="entry name" value="DUF7041"/>
    <property type="match status" value="1"/>
</dbReference>
<reference evidence="2" key="1">
    <citation type="journal article" date="2023" name="Insect Mol. Biol.">
        <title>Genome sequencing provides insights into the evolution of gene families encoding plant cell wall-degrading enzymes in longhorned beetles.</title>
        <authorList>
            <person name="Shin N.R."/>
            <person name="Okamura Y."/>
            <person name="Kirsch R."/>
            <person name="Pauchet Y."/>
        </authorList>
    </citation>
    <scope>NUCLEOTIDE SEQUENCE</scope>
    <source>
        <strain evidence="2">AMC_N1</strain>
    </source>
</reference>
<dbReference type="PANTHER" id="PTHR33327:SF3">
    <property type="entry name" value="RNA-DIRECTED DNA POLYMERASE"/>
    <property type="match status" value="1"/>
</dbReference>
<dbReference type="EMBL" id="JAPWTK010000623">
    <property type="protein sequence ID" value="KAJ8937728.1"/>
    <property type="molecule type" value="Genomic_DNA"/>
</dbReference>
<dbReference type="AlphaFoldDB" id="A0AAV8XFH9"/>
<evidence type="ECO:0000313" key="2">
    <source>
        <dbReference type="EMBL" id="KAJ8937728.1"/>
    </source>
</evidence>
<proteinExistence type="predicted"/>
<evidence type="ECO:0000313" key="3">
    <source>
        <dbReference type="Proteomes" id="UP001162162"/>
    </source>
</evidence>